<comment type="caution">
    <text evidence="3">The sequence shown here is derived from an EMBL/GenBank/DDBJ whole genome shotgun (WGS) entry which is preliminary data.</text>
</comment>
<evidence type="ECO:0000259" key="2">
    <source>
        <dbReference type="Pfam" id="PF20250"/>
    </source>
</evidence>
<dbReference type="RefSeq" id="WP_272139551.1">
    <property type="nucleotide sequence ID" value="NZ_JAQLOI010000003.1"/>
</dbReference>
<accession>A0ABT4YXE9</accession>
<feature type="coiled-coil region" evidence="1">
    <location>
        <begin position="427"/>
        <end position="512"/>
    </location>
</feature>
<evidence type="ECO:0000313" key="3">
    <source>
        <dbReference type="EMBL" id="MDB1125653.1"/>
    </source>
</evidence>
<keyword evidence="1" id="KW-0175">Coiled coil</keyword>
<sequence length="559" mass="61279">MWKELTRLSEDSNSVIAQLPRGEEVGPTFSIDGLDKVLVQLEAGSFYYDDEAAGRFVRAARENKKSAFEGIVVAFRKDAEVKVELSDSDMLATMFVTGPYGGKQISAVDIMQALATFHVTKGINKLALKKILSLSTDLPKGQVIEQPVARGLQPVNGKDAQFVPLVEDASTRILAPQEANKKTHQVDMRNLGETITVEQGVAIMKRVPATKGKPGYTVMGVSIPPQPGTDKLLKEGKGSNLDRDNPNLLRASQSGMPIIRESTIDVDPSLVLKNVDVSTGHIKFKGSLVVSGNIEPGMVVRATGSVTVGGFIESADVQAQEDIIVGKGIIGHAVDEGEDKACIVKTNGNIKSKYAQFAFLQAIGDIELELHCMSCIAMCTGDLTVKDANDKHGTLSGGIAKAGGKVECLNLGVEGDTATKVQAFVRYNKYKQGLAELKERYKFVQDKTMDAIRSEMELMKRPKEERSEQEIAQIQNLKKKNNLLIEQTKGKIENAELELERLLERNTIKANKVFTRVSIQYGDETYLTKHEKGVSVFSFDQYKIHCRTMVEGVEQDEEL</sequence>
<dbReference type="EMBL" id="JAQLOI010000003">
    <property type="protein sequence ID" value="MDB1125653.1"/>
    <property type="molecule type" value="Genomic_DNA"/>
</dbReference>
<organism evidence="3 4">
    <name type="scientific">Vibrio algarum</name>
    <dbReference type="NCBI Taxonomy" id="3020714"/>
    <lineage>
        <taxon>Bacteria</taxon>
        <taxon>Pseudomonadati</taxon>
        <taxon>Pseudomonadota</taxon>
        <taxon>Gammaproteobacteria</taxon>
        <taxon>Vibrionales</taxon>
        <taxon>Vibrionaceae</taxon>
        <taxon>Vibrio</taxon>
    </lineage>
</organism>
<dbReference type="InterPro" id="IPR005646">
    <property type="entry name" value="FapA"/>
</dbReference>
<dbReference type="InterPro" id="IPR046866">
    <property type="entry name" value="FapA_N"/>
</dbReference>
<dbReference type="PANTHER" id="PTHR38032">
    <property type="entry name" value="POLYMERASE-RELATED"/>
    <property type="match status" value="1"/>
</dbReference>
<gene>
    <name evidence="3" type="ORF">PGX00_19120</name>
</gene>
<dbReference type="Pfam" id="PF03961">
    <property type="entry name" value="FapA"/>
    <property type="match status" value="1"/>
</dbReference>
<dbReference type="InterPro" id="IPR046865">
    <property type="entry name" value="FapA_b_solenoid"/>
</dbReference>
<feature type="domain" description="Flagellar Assembly Protein A N-terminal region" evidence="2">
    <location>
        <begin position="81"/>
        <end position="261"/>
    </location>
</feature>
<evidence type="ECO:0000256" key="1">
    <source>
        <dbReference type="SAM" id="Coils"/>
    </source>
</evidence>
<proteinExistence type="predicted"/>
<reference evidence="3 4" key="1">
    <citation type="submission" date="2023-01" db="EMBL/GenBank/DDBJ databases">
        <title>Vibrio sp. KJ40-1 sp.nov, isolated from marine algae.</title>
        <authorList>
            <person name="Butt M."/>
            <person name="Kim J.M.J."/>
            <person name="Jeon C.O.C."/>
        </authorList>
    </citation>
    <scope>NUCLEOTIDE SEQUENCE [LARGE SCALE GENOMIC DNA]</scope>
    <source>
        <strain evidence="3 4">KJ40-1</strain>
    </source>
</reference>
<dbReference type="Proteomes" id="UP001210678">
    <property type="component" value="Unassembled WGS sequence"/>
</dbReference>
<evidence type="ECO:0000313" key="4">
    <source>
        <dbReference type="Proteomes" id="UP001210678"/>
    </source>
</evidence>
<protein>
    <submittedName>
        <fullName evidence="3">FapA family protein</fullName>
    </submittedName>
</protein>
<dbReference type="Pfam" id="PF20250">
    <property type="entry name" value="FapA_N"/>
    <property type="match status" value="1"/>
</dbReference>
<keyword evidence="4" id="KW-1185">Reference proteome</keyword>
<dbReference type="PANTHER" id="PTHR38032:SF1">
    <property type="entry name" value="RNA-BINDING PROTEIN KHPB N-TERMINAL DOMAIN-CONTAINING PROTEIN"/>
    <property type="match status" value="1"/>
</dbReference>
<name>A0ABT4YXE9_9VIBR</name>